<keyword evidence="7" id="KW-0479">Metal-binding</keyword>
<dbReference type="InterPro" id="IPR037733">
    <property type="entry name" value="Ext_Synaptotagmin_C2A"/>
</dbReference>
<dbReference type="CDD" id="cd04050">
    <property type="entry name" value="C2B_Synaptotagmin-like"/>
    <property type="match status" value="2"/>
</dbReference>
<proteinExistence type="inferred from homology"/>
<dbReference type="OrthoDB" id="1029639at2759"/>
<keyword evidence="8" id="KW-0677">Repeat</keyword>
<dbReference type="EMBL" id="JAERUA010000014">
    <property type="protein sequence ID" value="KAI1891103.1"/>
    <property type="molecule type" value="Genomic_DNA"/>
</dbReference>
<evidence type="ECO:0000256" key="15">
    <source>
        <dbReference type="SAM" id="MobiDB-lite"/>
    </source>
</evidence>
<dbReference type="GO" id="GO:0005886">
    <property type="term" value="C:plasma membrane"/>
    <property type="evidence" value="ECO:0007669"/>
    <property type="project" value="UniProtKB-SubCell"/>
</dbReference>
<dbReference type="FunFam" id="2.60.40.150:FF:000025">
    <property type="entry name" value="Extended synaptotagmin 2"/>
    <property type="match status" value="2"/>
</dbReference>
<dbReference type="SUPFAM" id="SSF49562">
    <property type="entry name" value="C2 domain (Calcium/lipid-binding domain, CaLB)"/>
    <property type="match status" value="4"/>
</dbReference>
<dbReference type="GO" id="GO:0005544">
    <property type="term" value="F:calcium-dependent phospholipid binding"/>
    <property type="evidence" value="ECO:0007669"/>
    <property type="project" value="TreeGrafter"/>
</dbReference>
<dbReference type="SMART" id="SM00239">
    <property type="entry name" value="C2"/>
    <property type="match status" value="4"/>
</dbReference>
<feature type="domain" description="C2" evidence="16">
    <location>
        <begin position="548"/>
        <end position="670"/>
    </location>
</feature>
<evidence type="ECO:0000256" key="12">
    <source>
        <dbReference type="ARBA" id="ARBA00023055"/>
    </source>
</evidence>
<evidence type="ECO:0000256" key="4">
    <source>
        <dbReference type="ARBA" id="ARBA00022448"/>
    </source>
</evidence>
<dbReference type="InterPro" id="IPR051634">
    <property type="entry name" value="Extended_Synaptotagmin"/>
</dbReference>
<feature type="region of interest" description="Disordered" evidence="15">
    <location>
        <begin position="478"/>
        <end position="499"/>
    </location>
</feature>
<feature type="compositionally biased region" description="Low complexity" evidence="15">
    <location>
        <begin position="378"/>
        <end position="389"/>
    </location>
</feature>
<evidence type="ECO:0000256" key="10">
    <source>
        <dbReference type="ARBA" id="ARBA00022837"/>
    </source>
</evidence>
<evidence type="ECO:0000259" key="16">
    <source>
        <dbReference type="PROSITE" id="PS50004"/>
    </source>
</evidence>
<keyword evidence="10" id="KW-0106">Calcium</keyword>
<feature type="domain" description="C2" evidence="16">
    <location>
        <begin position="65"/>
        <end position="185"/>
    </location>
</feature>
<keyword evidence="11" id="KW-1133">Transmembrane helix</keyword>
<dbReference type="Pfam" id="PF00168">
    <property type="entry name" value="C2"/>
    <property type="match status" value="4"/>
</dbReference>
<dbReference type="FunFam" id="2.60.40.150:FF:000106">
    <property type="entry name" value="extended synaptotagmin-1 isoform X1"/>
    <property type="match status" value="2"/>
</dbReference>
<dbReference type="PANTHER" id="PTHR45761:SF1">
    <property type="entry name" value="EXTENDED SYNAPTOTAGMIN-LIKE PROTEIN 2, ISOFORM C"/>
    <property type="match status" value="1"/>
</dbReference>
<evidence type="ECO:0000313" key="18">
    <source>
        <dbReference type="Proteomes" id="UP000829720"/>
    </source>
</evidence>
<evidence type="ECO:0000256" key="5">
    <source>
        <dbReference type="ARBA" id="ARBA00022475"/>
    </source>
</evidence>
<dbReference type="InterPro" id="IPR000008">
    <property type="entry name" value="C2_dom"/>
</dbReference>
<dbReference type="AlphaFoldDB" id="A0A8T3D0E5"/>
<dbReference type="GO" id="GO:0008429">
    <property type="term" value="F:phosphatidylethanolamine binding"/>
    <property type="evidence" value="ECO:0007669"/>
    <property type="project" value="TreeGrafter"/>
</dbReference>
<evidence type="ECO:0000256" key="14">
    <source>
        <dbReference type="ARBA" id="ARBA00023136"/>
    </source>
</evidence>
<evidence type="ECO:0000256" key="7">
    <source>
        <dbReference type="ARBA" id="ARBA00022723"/>
    </source>
</evidence>
<feature type="region of interest" description="Disordered" evidence="15">
    <location>
        <begin position="516"/>
        <end position="561"/>
    </location>
</feature>
<feature type="region of interest" description="Disordered" evidence="15">
    <location>
        <begin position="401"/>
        <end position="427"/>
    </location>
</feature>
<keyword evidence="14" id="KW-0472">Membrane</keyword>
<comment type="similarity">
    <text evidence="3">Belongs to the extended synaptotagmin family.</text>
</comment>
<protein>
    <recommendedName>
        <fullName evidence="16">C2 domain-containing protein</fullName>
    </recommendedName>
</protein>
<organism evidence="17 18">
    <name type="scientific">Albula goreensis</name>
    <dbReference type="NCBI Taxonomy" id="1534307"/>
    <lineage>
        <taxon>Eukaryota</taxon>
        <taxon>Metazoa</taxon>
        <taxon>Chordata</taxon>
        <taxon>Craniata</taxon>
        <taxon>Vertebrata</taxon>
        <taxon>Euteleostomi</taxon>
        <taxon>Actinopterygii</taxon>
        <taxon>Neopterygii</taxon>
        <taxon>Teleostei</taxon>
        <taxon>Albuliformes</taxon>
        <taxon>Albulidae</taxon>
        <taxon>Albula</taxon>
    </lineage>
</organism>
<evidence type="ECO:0000313" key="17">
    <source>
        <dbReference type="EMBL" id="KAI1891103.1"/>
    </source>
</evidence>
<accession>A0A8T3D0E5</accession>
<evidence type="ECO:0000256" key="11">
    <source>
        <dbReference type="ARBA" id="ARBA00022989"/>
    </source>
</evidence>
<dbReference type="Proteomes" id="UP000829720">
    <property type="component" value="Unassembled WGS sequence"/>
</dbReference>
<evidence type="ECO:0000256" key="1">
    <source>
        <dbReference type="ARBA" id="ARBA00004202"/>
    </source>
</evidence>
<comment type="subcellular location">
    <subcellularLocation>
        <location evidence="1">Cell membrane</location>
        <topology evidence="1">Peripheral membrane protein</topology>
    </subcellularLocation>
    <subcellularLocation>
        <location evidence="2">Endoplasmic reticulum membrane</location>
        <topology evidence="2">Multi-pass membrane protein</topology>
    </subcellularLocation>
</comment>
<keyword evidence="13" id="KW-0446">Lipid-binding</keyword>
<comment type="caution">
    <text evidence="17">The sequence shown here is derived from an EMBL/GenBank/DDBJ whole genome shotgun (WGS) entry which is preliminary data.</text>
</comment>
<dbReference type="GO" id="GO:0006869">
    <property type="term" value="P:lipid transport"/>
    <property type="evidence" value="ECO:0007669"/>
    <property type="project" value="UniProtKB-KW"/>
</dbReference>
<dbReference type="GO" id="GO:0005789">
    <property type="term" value="C:endoplasmic reticulum membrane"/>
    <property type="evidence" value="ECO:0007669"/>
    <property type="project" value="UniProtKB-SubCell"/>
</dbReference>
<sequence>MPEYGVAEEELVGATEEREEAEPALPNREAAPAANQEQEWVSAGLAQRVDEQDPPSATIPPPVTVHGEDEEEMAVEDVPGGGVLRILLLEARDLIAKDNLMGGLKKGKSDPYVNIHIGSTAFRSRVIKENLNPTWNELYEVVLKPTPGQEVQVELYDKDMDKDDFLGRFKVGLSDIISQYTDQWFTLNDVKSGRVHLVLEWLPKVTDSGRLEPVLEFQSQQAYLNKAVPAAALLFVYMDRAHGLPLKKSGKEPKVGAELVLGENSHKTKVCDRSTAPQWDEAFYFLVHDPKQETLIVKLTHTGDQPTGSLVLPIRELLSEPDLVLDRWLGLDGVPPESQILLRAELKILDTKMMERGVGEVELVGAADITSSAEEAEPALPSREAAAAANQEQEWLSGGLAQRTEEEERPSAPFTVSPPVTLEDEEEPKFVQEEIRVDPTPPKTHPHQPFQDPGFATEMLDTKLVEREVEEVELVGAADITSSAEEAEPALPSREAAPAANQEDIWLGGGLAQRVEEQDPPSALVSPRPPATIPGEDEEEVAAEVAPPTDTRHQQTSPDPSFAKEGVLRIHLLEARDLVAKDNLMGGLKKGKSDPYVNIHIGSTAFRSRVIKENLNPTWNELYEVVLVPLPGQEVKFELYDKDLDDDDFLGRFNVRLSDIIASQCSDQWFTLKDIKSGRVHLVLEWLPAVSDPGRLEQVLQFQSQQSYQNKAVPAAALLFVFIEGACSLPMKKSGKEPKVGAELTLGGTSYKTKVCDRSTSPQWREAFYFLVRNPIHDMLIVKLTHTGDQPTGSLVLPIRELLSEPDLVLDRWLGLDGVPPESQILLRAELKILETKMAEAGGLGSGAGPWSRTGEQQDRAQIKLSLAYLSKQKKLVVTVHSCRHLAAAGKDVTDPTSLSSCRRTRARPPKGKPARKRKTRTWIIMKVLILISLRRS</sequence>
<feature type="compositionally biased region" description="Basic residues" evidence="15">
    <location>
        <begin position="903"/>
        <end position="918"/>
    </location>
</feature>
<dbReference type="GO" id="GO:0005509">
    <property type="term" value="F:calcium ion binding"/>
    <property type="evidence" value="ECO:0007669"/>
    <property type="project" value="TreeGrafter"/>
</dbReference>
<gene>
    <name evidence="17" type="ORF">AGOR_G00160500</name>
</gene>
<keyword evidence="6" id="KW-0812">Transmembrane</keyword>
<reference evidence="17" key="1">
    <citation type="submission" date="2021-01" db="EMBL/GenBank/DDBJ databases">
        <authorList>
            <person name="Zahm M."/>
            <person name="Roques C."/>
            <person name="Cabau C."/>
            <person name="Klopp C."/>
            <person name="Donnadieu C."/>
            <person name="Jouanno E."/>
            <person name="Lampietro C."/>
            <person name="Louis A."/>
            <person name="Herpin A."/>
            <person name="Echchiki A."/>
            <person name="Berthelot C."/>
            <person name="Parey E."/>
            <person name="Roest-Crollius H."/>
            <person name="Braasch I."/>
            <person name="Postlethwait J."/>
            <person name="Bobe J."/>
            <person name="Montfort J."/>
            <person name="Bouchez O."/>
            <person name="Begum T."/>
            <person name="Mejri S."/>
            <person name="Adams A."/>
            <person name="Chen W.-J."/>
            <person name="Guiguen Y."/>
        </authorList>
    </citation>
    <scope>NUCLEOTIDE SEQUENCE</scope>
    <source>
        <tissue evidence="17">Blood</tissue>
    </source>
</reference>
<dbReference type="GO" id="GO:0035091">
    <property type="term" value="F:phosphatidylinositol binding"/>
    <property type="evidence" value="ECO:0007669"/>
    <property type="project" value="TreeGrafter"/>
</dbReference>
<feature type="region of interest" description="Disordered" evidence="15">
    <location>
        <begin position="1"/>
        <end position="65"/>
    </location>
</feature>
<dbReference type="CDD" id="cd08391">
    <property type="entry name" value="C2A_C2C_Synaptotagmin_like"/>
    <property type="match status" value="2"/>
</dbReference>
<feature type="domain" description="C2" evidence="16">
    <location>
        <begin position="700"/>
        <end position="814"/>
    </location>
</feature>
<dbReference type="Gene3D" id="2.60.40.150">
    <property type="entry name" value="C2 domain"/>
    <property type="match status" value="4"/>
</dbReference>
<keyword evidence="18" id="KW-1185">Reference proteome</keyword>
<name>A0A8T3D0E5_9TELE</name>
<evidence type="ECO:0000256" key="8">
    <source>
        <dbReference type="ARBA" id="ARBA00022737"/>
    </source>
</evidence>
<feature type="compositionally biased region" description="Acidic residues" evidence="15">
    <location>
        <begin position="1"/>
        <end position="22"/>
    </location>
</feature>
<feature type="domain" description="C2" evidence="16">
    <location>
        <begin position="207"/>
        <end position="329"/>
    </location>
</feature>
<feature type="region of interest" description="Disordered" evidence="15">
    <location>
        <begin position="374"/>
        <end position="393"/>
    </location>
</feature>
<keyword evidence="12" id="KW-0445">Lipid transport</keyword>
<dbReference type="GO" id="GO:0031210">
    <property type="term" value="F:phosphatidylcholine binding"/>
    <property type="evidence" value="ECO:0007669"/>
    <property type="project" value="TreeGrafter"/>
</dbReference>
<feature type="region of interest" description="Disordered" evidence="15">
    <location>
        <begin position="893"/>
        <end position="918"/>
    </location>
</feature>
<evidence type="ECO:0000256" key="3">
    <source>
        <dbReference type="ARBA" id="ARBA00005867"/>
    </source>
</evidence>
<keyword evidence="9" id="KW-0256">Endoplasmic reticulum</keyword>
<evidence type="ECO:0000256" key="2">
    <source>
        <dbReference type="ARBA" id="ARBA00004477"/>
    </source>
</evidence>
<dbReference type="GO" id="GO:0061817">
    <property type="term" value="P:endoplasmic reticulum-plasma membrane tethering"/>
    <property type="evidence" value="ECO:0007669"/>
    <property type="project" value="InterPro"/>
</dbReference>
<dbReference type="PROSITE" id="PS50004">
    <property type="entry name" value="C2"/>
    <property type="match status" value="4"/>
</dbReference>
<keyword evidence="5" id="KW-1003">Cell membrane</keyword>
<dbReference type="InterPro" id="IPR037749">
    <property type="entry name" value="Ext_Synaptotagmin_C2B"/>
</dbReference>
<dbReference type="PANTHER" id="PTHR45761">
    <property type="entry name" value="EXTENDED SYNAPTOTAGMIN-LIKE PROTEIN 2, ISOFORM C"/>
    <property type="match status" value="1"/>
</dbReference>
<evidence type="ECO:0000256" key="9">
    <source>
        <dbReference type="ARBA" id="ARBA00022824"/>
    </source>
</evidence>
<evidence type="ECO:0000256" key="6">
    <source>
        <dbReference type="ARBA" id="ARBA00022692"/>
    </source>
</evidence>
<keyword evidence="4" id="KW-0813">Transport</keyword>
<dbReference type="InterPro" id="IPR035892">
    <property type="entry name" value="C2_domain_sf"/>
</dbReference>
<evidence type="ECO:0000256" key="13">
    <source>
        <dbReference type="ARBA" id="ARBA00023121"/>
    </source>
</evidence>